<dbReference type="EMBL" id="SWBO01000002">
    <property type="protein sequence ID" value="TKC02340.1"/>
    <property type="molecule type" value="Genomic_DNA"/>
</dbReference>
<dbReference type="AlphaFoldDB" id="A0A4U1CB72"/>
<dbReference type="PANTHER" id="PTHR34216">
    <property type="match status" value="1"/>
</dbReference>
<gene>
    <name evidence="4" type="ORF">FA045_03395</name>
</gene>
<dbReference type="Gene3D" id="3.20.20.370">
    <property type="entry name" value="Glycoside hydrolase/deacetylase"/>
    <property type="match status" value="1"/>
</dbReference>
<reference evidence="4 5" key="1">
    <citation type="submission" date="2019-04" db="EMBL/GenBank/DDBJ databases">
        <title>Pedobacter sp. AR-2-6 sp. nov., isolated from Arctic soil.</title>
        <authorList>
            <person name="Dahal R.H."/>
            <person name="Kim D.-U."/>
        </authorList>
    </citation>
    <scope>NUCLEOTIDE SEQUENCE [LARGE SCALE GENOMIC DNA]</scope>
    <source>
        <strain evidence="4 5">AR-2-6</strain>
    </source>
</reference>
<evidence type="ECO:0000256" key="2">
    <source>
        <dbReference type="ARBA" id="ARBA00022729"/>
    </source>
</evidence>
<accession>A0A4U1CB72</accession>
<dbReference type="RefSeq" id="WP_136874496.1">
    <property type="nucleotide sequence ID" value="NZ_SWBO01000002.1"/>
</dbReference>
<evidence type="ECO:0000313" key="5">
    <source>
        <dbReference type="Proteomes" id="UP000310477"/>
    </source>
</evidence>
<dbReference type="OrthoDB" id="9778320at2"/>
<evidence type="ECO:0000313" key="4">
    <source>
        <dbReference type="EMBL" id="TKC02340.1"/>
    </source>
</evidence>
<dbReference type="SUPFAM" id="SSF88713">
    <property type="entry name" value="Glycoside hydrolase/deacetylase"/>
    <property type="match status" value="1"/>
</dbReference>
<dbReference type="CDD" id="cd10918">
    <property type="entry name" value="CE4_NodB_like_5s_6s"/>
    <property type="match status" value="1"/>
</dbReference>
<organism evidence="4 5">
    <name type="scientific">Pedobacter cryotolerans</name>
    <dbReference type="NCBI Taxonomy" id="2571270"/>
    <lineage>
        <taxon>Bacteria</taxon>
        <taxon>Pseudomonadati</taxon>
        <taxon>Bacteroidota</taxon>
        <taxon>Sphingobacteriia</taxon>
        <taxon>Sphingobacteriales</taxon>
        <taxon>Sphingobacteriaceae</taxon>
        <taxon>Pedobacter</taxon>
    </lineage>
</organism>
<dbReference type="Pfam" id="PF01522">
    <property type="entry name" value="Polysacc_deac_1"/>
    <property type="match status" value="2"/>
</dbReference>
<dbReference type="GO" id="GO:0005576">
    <property type="term" value="C:extracellular region"/>
    <property type="evidence" value="ECO:0007669"/>
    <property type="project" value="UniProtKB-SubCell"/>
</dbReference>
<comment type="subcellular location">
    <subcellularLocation>
        <location evidence="1">Secreted</location>
    </subcellularLocation>
</comment>
<comment type="caution">
    <text evidence="4">The sequence shown here is derived from an EMBL/GenBank/DDBJ whole genome shotgun (WGS) entry which is preliminary data.</text>
</comment>
<evidence type="ECO:0000256" key="1">
    <source>
        <dbReference type="ARBA" id="ARBA00004613"/>
    </source>
</evidence>
<dbReference type="PROSITE" id="PS51677">
    <property type="entry name" value="NODB"/>
    <property type="match status" value="1"/>
</dbReference>
<name>A0A4U1CB72_9SPHI</name>
<keyword evidence="2" id="KW-0732">Signal</keyword>
<feature type="domain" description="NodB homology" evidence="3">
    <location>
        <begin position="73"/>
        <end position="319"/>
    </location>
</feature>
<dbReference type="GO" id="GO:0016810">
    <property type="term" value="F:hydrolase activity, acting on carbon-nitrogen (but not peptide) bonds"/>
    <property type="evidence" value="ECO:0007669"/>
    <property type="project" value="InterPro"/>
</dbReference>
<dbReference type="InterPro" id="IPR051398">
    <property type="entry name" value="Polysacch_Deacetylase"/>
</dbReference>
<dbReference type="Proteomes" id="UP000310477">
    <property type="component" value="Unassembled WGS sequence"/>
</dbReference>
<sequence length="319" mass="37143">MKIRSLFSSFRNKSTLTGVVLMYHRIADVSSDIWELAVSPANFEEQLQVLKRYNVISLDKLNDLITHQKNIKNNVSITFDDGYRDNYTTAKPQLEKYNIPATFFITTGFIGSEIEFWWDALQRICLETANLPSNLEINTPVKFSWHIGFEDHETKPSDLYLQLCEIFKKLPAQEHQALIRYLEKWASNHIKRAAYLQMNEEELLALNANRLFTIGAHTKTHPFLPNFSYKYQEEEINNGINTLEQLTKGKIKYFAYPHGGCNDDTIKIIDKTAIQLAFTTNPDGLTNSTYKFTVPRFQVKNWNGKEFEQHLMNWLSNKK</sequence>
<evidence type="ECO:0000259" key="3">
    <source>
        <dbReference type="PROSITE" id="PS51677"/>
    </source>
</evidence>
<dbReference type="InterPro" id="IPR011330">
    <property type="entry name" value="Glyco_hydro/deAcase_b/a-brl"/>
</dbReference>
<keyword evidence="5" id="KW-1185">Reference proteome</keyword>
<proteinExistence type="predicted"/>
<protein>
    <recommendedName>
        <fullName evidence="3">NodB homology domain-containing protein</fullName>
    </recommendedName>
</protein>
<dbReference type="PANTHER" id="PTHR34216:SF3">
    <property type="entry name" value="POLY-BETA-1,6-N-ACETYL-D-GLUCOSAMINE N-DEACETYLASE"/>
    <property type="match status" value="1"/>
</dbReference>
<dbReference type="GO" id="GO:0005975">
    <property type="term" value="P:carbohydrate metabolic process"/>
    <property type="evidence" value="ECO:0007669"/>
    <property type="project" value="InterPro"/>
</dbReference>
<dbReference type="InterPro" id="IPR002509">
    <property type="entry name" value="NODB_dom"/>
</dbReference>